<dbReference type="EMBL" id="JTJC03000001">
    <property type="protein sequence ID" value="NHC34025.1"/>
    <property type="molecule type" value="Genomic_DNA"/>
</dbReference>
<keyword evidence="3" id="KW-1185">Reference proteome</keyword>
<comment type="caution">
    <text evidence="2">The sequence shown here is derived from an EMBL/GenBank/DDBJ whole genome shotgun (WGS) entry which is preliminary data.</text>
</comment>
<dbReference type="RefSeq" id="WP_132866649.1">
    <property type="nucleotide sequence ID" value="NZ_JTJC03000001.1"/>
</dbReference>
<name>A0A9X5E2C6_9CYAN</name>
<sequence>MRYVRRDAHLCIDVNLKSDRPNLLSAIVNLTTAERSPQPMPVARQSLQRGNPPQRAASSTGGDEVRDSATPARDWLPLKKGAIENRLQHSLSEIG</sequence>
<evidence type="ECO:0000256" key="1">
    <source>
        <dbReference type="SAM" id="MobiDB-lite"/>
    </source>
</evidence>
<proteinExistence type="predicted"/>
<reference evidence="2 3" key="1">
    <citation type="journal article" date="2015" name="Genome Announc.">
        <title>Draft Genome Sequence of the Terrestrial Cyanobacterium Scytonema millei VB511283, Isolated from Eastern India.</title>
        <authorList>
            <person name="Sen D."/>
            <person name="Chandrababunaidu M.M."/>
            <person name="Singh D."/>
            <person name="Sanghi N."/>
            <person name="Ghorai A."/>
            <person name="Mishra G.P."/>
            <person name="Madduluri M."/>
            <person name="Adhikary S.P."/>
            <person name="Tripathy S."/>
        </authorList>
    </citation>
    <scope>NUCLEOTIDE SEQUENCE [LARGE SCALE GENOMIC DNA]</scope>
    <source>
        <strain evidence="2 3">VB511283</strain>
    </source>
</reference>
<dbReference type="AlphaFoldDB" id="A0A9X5E2C6"/>
<dbReference type="Proteomes" id="UP000031532">
    <property type="component" value="Unassembled WGS sequence"/>
</dbReference>
<evidence type="ECO:0000313" key="3">
    <source>
        <dbReference type="Proteomes" id="UP000031532"/>
    </source>
</evidence>
<accession>A0A9X5E2C6</accession>
<protein>
    <submittedName>
        <fullName evidence="2">Uncharacterized protein</fullName>
    </submittedName>
</protein>
<feature type="region of interest" description="Disordered" evidence="1">
    <location>
        <begin position="35"/>
        <end position="77"/>
    </location>
</feature>
<organism evidence="2 3">
    <name type="scientific">Scytonema millei VB511283</name>
    <dbReference type="NCBI Taxonomy" id="1245923"/>
    <lineage>
        <taxon>Bacteria</taxon>
        <taxon>Bacillati</taxon>
        <taxon>Cyanobacteriota</taxon>
        <taxon>Cyanophyceae</taxon>
        <taxon>Nostocales</taxon>
        <taxon>Scytonemataceae</taxon>
        <taxon>Scytonema</taxon>
    </lineage>
</organism>
<evidence type="ECO:0000313" key="2">
    <source>
        <dbReference type="EMBL" id="NHC34025.1"/>
    </source>
</evidence>
<gene>
    <name evidence="2" type="ORF">QH73_0004985</name>
</gene>
<feature type="compositionally biased region" description="Polar residues" evidence="1">
    <location>
        <begin position="45"/>
        <end position="61"/>
    </location>
</feature>